<evidence type="ECO:0000256" key="2">
    <source>
        <dbReference type="ARBA" id="ARBA00022729"/>
    </source>
</evidence>
<keyword evidence="3" id="KW-0677">Repeat</keyword>
<sequence length="228" mass="24955">MPIGVSYTRIGKTVGLVIALLAFVESPVSVLGKSNEYVTCGSVLKLMNLGYRVRLHSHGVKYGTGSGQQSVTGIDITEDVNSHWVIKGETGKHCVRGEAIKCGDVIRLEHLATGKNLHSHHFQSPLSGFQEISAYGEKGVGDTGDHWIVLCDGTYWERDDPIKLKHIDTNVFLSATGRTYGSPIQGQSEIVGVNYDNGNIQWKAMEGLFIHKTDFNPKSSFTHDPSEL</sequence>
<dbReference type="SUPFAM" id="SSF82109">
    <property type="entry name" value="MIR domain"/>
    <property type="match status" value="1"/>
</dbReference>
<feature type="domain" description="MIR" evidence="5">
    <location>
        <begin position="97"/>
        <end position="152"/>
    </location>
</feature>
<evidence type="ECO:0000256" key="3">
    <source>
        <dbReference type="ARBA" id="ARBA00022737"/>
    </source>
</evidence>
<comment type="subcellular location">
    <subcellularLocation>
        <location evidence="1">Secreted</location>
    </subcellularLocation>
</comment>
<dbReference type="PANTHER" id="PTHR46809">
    <property type="entry name" value="STROMAL CELL-DERIVED FACTOR 2-LIKE PROTEIN"/>
    <property type="match status" value="1"/>
</dbReference>
<name>A0AAW2IGD9_9NEOP</name>
<dbReference type="InterPro" id="IPR016093">
    <property type="entry name" value="MIR_motif"/>
</dbReference>
<evidence type="ECO:0000313" key="6">
    <source>
        <dbReference type="EMBL" id="KAL0281274.1"/>
    </source>
</evidence>
<dbReference type="CDD" id="cd23293">
    <property type="entry name" value="beta-trefoil_MIR_SDF2_meta"/>
    <property type="match status" value="1"/>
</dbReference>
<dbReference type="SMART" id="SM00472">
    <property type="entry name" value="MIR"/>
    <property type="match status" value="3"/>
</dbReference>
<dbReference type="PANTHER" id="PTHR46809:SF2">
    <property type="entry name" value="GH21273P"/>
    <property type="match status" value="1"/>
</dbReference>
<feature type="signal peptide" evidence="4">
    <location>
        <begin position="1"/>
        <end position="32"/>
    </location>
</feature>
<feature type="domain" description="MIR" evidence="5">
    <location>
        <begin position="35"/>
        <end position="89"/>
    </location>
</feature>
<proteinExistence type="predicted"/>
<evidence type="ECO:0000259" key="5">
    <source>
        <dbReference type="PROSITE" id="PS50919"/>
    </source>
</evidence>
<evidence type="ECO:0000256" key="1">
    <source>
        <dbReference type="ARBA" id="ARBA00004613"/>
    </source>
</evidence>
<protein>
    <recommendedName>
        <fullName evidence="5">MIR domain-containing protein</fullName>
    </recommendedName>
</protein>
<accession>A0AAW2IGD9</accession>
<organism evidence="6">
    <name type="scientific">Menopon gallinae</name>
    <name type="common">poultry shaft louse</name>
    <dbReference type="NCBI Taxonomy" id="328185"/>
    <lineage>
        <taxon>Eukaryota</taxon>
        <taxon>Metazoa</taxon>
        <taxon>Ecdysozoa</taxon>
        <taxon>Arthropoda</taxon>
        <taxon>Hexapoda</taxon>
        <taxon>Insecta</taxon>
        <taxon>Pterygota</taxon>
        <taxon>Neoptera</taxon>
        <taxon>Paraneoptera</taxon>
        <taxon>Psocodea</taxon>
        <taxon>Troctomorpha</taxon>
        <taxon>Phthiraptera</taxon>
        <taxon>Amblycera</taxon>
        <taxon>Menoponidae</taxon>
        <taxon>Menopon</taxon>
    </lineage>
</organism>
<dbReference type="FunFam" id="2.80.10.50:FF:000023">
    <property type="entry name" value="Stromal cell-derived factor 2-like 1"/>
    <property type="match status" value="1"/>
</dbReference>
<gene>
    <name evidence="6" type="ORF">PYX00_002311</name>
</gene>
<dbReference type="Pfam" id="PF02815">
    <property type="entry name" value="MIR"/>
    <property type="match status" value="1"/>
</dbReference>
<comment type="caution">
    <text evidence="6">The sequence shown here is derived from an EMBL/GenBank/DDBJ whole genome shotgun (WGS) entry which is preliminary data.</text>
</comment>
<evidence type="ECO:0000256" key="4">
    <source>
        <dbReference type="SAM" id="SignalP"/>
    </source>
</evidence>
<dbReference type="AlphaFoldDB" id="A0AAW2IGD9"/>
<dbReference type="GO" id="GO:0005576">
    <property type="term" value="C:extracellular region"/>
    <property type="evidence" value="ECO:0007669"/>
    <property type="project" value="UniProtKB-SubCell"/>
</dbReference>
<dbReference type="PROSITE" id="PS50919">
    <property type="entry name" value="MIR"/>
    <property type="match status" value="2"/>
</dbReference>
<feature type="chain" id="PRO_5044477084" description="MIR domain-containing protein" evidence="4">
    <location>
        <begin position="33"/>
        <end position="228"/>
    </location>
</feature>
<dbReference type="EMBL" id="JARGDH010000001">
    <property type="protein sequence ID" value="KAL0281274.1"/>
    <property type="molecule type" value="Genomic_DNA"/>
</dbReference>
<reference evidence="6" key="1">
    <citation type="journal article" date="2024" name="Gigascience">
        <title>Chromosome-level genome of the poultry shaft louse Menopon gallinae provides insight into the host-switching and adaptive evolution of parasitic lice.</title>
        <authorList>
            <person name="Xu Y."/>
            <person name="Ma L."/>
            <person name="Liu S."/>
            <person name="Liang Y."/>
            <person name="Liu Q."/>
            <person name="He Z."/>
            <person name="Tian L."/>
            <person name="Duan Y."/>
            <person name="Cai W."/>
            <person name="Li H."/>
            <person name="Song F."/>
        </authorList>
    </citation>
    <scope>NUCLEOTIDE SEQUENCE</scope>
    <source>
        <strain evidence="6">Cailab_2023a</strain>
    </source>
</reference>
<dbReference type="GO" id="GO:0032991">
    <property type="term" value="C:protein-containing complex"/>
    <property type="evidence" value="ECO:0007669"/>
    <property type="project" value="UniProtKB-ARBA"/>
</dbReference>
<dbReference type="Gene3D" id="2.80.10.50">
    <property type="match status" value="1"/>
</dbReference>
<dbReference type="InterPro" id="IPR036300">
    <property type="entry name" value="MIR_dom_sf"/>
</dbReference>
<dbReference type="EMBL" id="JARGDH010000001">
    <property type="protein sequence ID" value="KAL0281275.1"/>
    <property type="molecule type" value="Genomic_DNA"/>
</dbReference>
<dbReference type="GO" id="GO:0005783">
    <property type="term" value="C:endoplasmic reticulum"/>
    <property type="evidence" value="ECO:0007669"/>
    <property type="project" value="UniProtKB-ARBA"/>
</dbReference>
<keyword evidence="2 4" id="KW-0732">Signal</keyword>